<evidence type="ECO:0000313" key="3">
    <source>
        <dbReference type="Proteomes" id="UP000424673"/>
    </source>
</evidence>
<dbReference type="EMBL" id="CP044330">
    <property type="protein sequence ID" value="QGM96024.1"/>
    <property type="molecule type" value="Genomic_DNA"/>
</dbReference>
<dbReference type="InterPro" id="IPR036869">
    <property type="entry name" value="J_dom_sf"/>
</dbReference>
<evidence type="ECO:0000259" key="1">
    <source>
        <dbReference type="PROSITE" id="PS50076"/>
    </source>
</evidence>
<dbReference type="CDD" id="cd06257">
    <property type="entry name" value="DnaJ"/>
    <property type="match status" value="1"/>
</dbReference>
<dbReference type="Proteomes" id="UP000424673">
    <property type="component" value="Plasmid unnamed2"/>
</dbReference>
<protein>
    <submittedName>
        <fullName evidence="2">J domain-containing protein</fullName>
    </submittedName>
</protein>
<keyword evidence="2" id="KW-0614">Plasmid</keyword>
<dbReference type="Gene3D" id="1.10.287.110">
    <property type="entry name" value="DnaJ domain"/>
    <property type="match status" value="1"/>
</dbReference>
<dbReference type="SUPFAM" id="SSF46565">
    <property type="entry name" value="Chaperone J-domain"/>
    <property type="match status" value="1"/>
</dbReference>
<reference evidence="2 3" key="1">
    <citation type="journal article" date="2021" name="AMB Express">
        <title>Isolation and characterisation of Methylocystis spp. for poly-3-hydroxybutyrate production using waste methane feedstocks.</title>
        <authorList>
            <person name="Rumah B.L."/>
            <person name="Stead C.E."/>
            <person name="Claxton Stevens B.H."/>
            <person name="Minton N.P."/>
            <person name="Grosse-Honebrink A."/>
            <person name="Zhang Y."/>
        </authorList>
    </citation>
    <scope>NUCLEOTIDE SEQUENCE [LARGE SCALE GENOMIC DNA]</scope>
    <source>
        <strain evidence="2 3">BRCS1</strain>
    </source>
</reference>
<evidence type="ECO:0000313" key="2">
    <source>
        <dbReference type="EMBL" id="QGM96024.1"/>
    </source>
</evidence>
<dbReference type="Pfam" id="PF00226">
    <property type="entry name" value="DnaJ"/>
    <property type="match status" value="1"/>
</dbReference>
<dbReference type="RefSeq" id="WP_154454083.1">
    <property type="nucleotide sequence ID" value="NZ_CP044330.1"/>
</dbReference>
<feature type="domain" description="J" evidence="1">
    <location>
        <begin position="1"/>
        <end position="77"/>
    </location>
</feature>
<keyword evidence="3" id="KW-1185">Reference proteome</keyword>
<accession>A0ABX6EP46</accession>
<proteinExistence type="predicted"/>
<dbReference type="PROSITE" id="PS50076">
    <property type="entry name" value="DNAJ_2"/>
    <property type="match status" value="1"/>
</dbReference>
<dbReference type="InterPro" id="IPR001623">
    <property type="entry name" value="DnaJ_domain"/>
</dbReference>
<name>A0ABX6EP46_9HYPH</name>
<organism evidence="2 3">
    <name type="scientific">Methylocystis rosea</name>
    <dbReference type="NCBI Taxonomy" id="173366"/>
    <lineage>
        <taxon>Bacteria</taxon>
        <taxon>Pseudomonadati</taxon>
        <taxon>Pseudomonadota</taxon>
        <taxon>Alphaproteobacteria</taxon>
        <taxon>Hyphomicrobiales</taxon>
        <taxon>Methylocystaceae</taxon>
        <taxon>Methylocystis</taxon>
    </lineage>
</organism>
<geneLocation type="plasmid" evidence="2 3">
    <name>unnamed2</name>
</geneLocation>
<gene>
    <name evidence="2" type="ORF">F7D13_17345</name>
</gene>
<sequence>MHTVSSAVARSATAVEIKAAYRLLAHERHPDKKSGSHEAFVQLTAAYEYALARCGRPAGSSASTSPPPRQESFDEFMARTYRHWERSSQEREEYFRRTHAHAPFRLLWWRLSHDLLAAAHDLAKLLRRKS</sequence>